<keyword evidence="5 10" id="KW-1133">Transmembrane helix</keyword>
<evidence type="ECO:0000313" key="12">
    <source>
        <dbReference type="EMBL" id="KAJ7650111.1"/>
    </source>
</evidence>
<comment type="subcellular location">
    <subcellularLocation>
        <location evidence="1">Membrane</location>
        <topology evidence="1">Multi-pass membrane protein</topology>
    </subcellularLocation>
</comment>
<evidence type="ECO:0000256" key="6">
    <source>
        <dbReference type="ARBA" id="ARBA00023136"/>
    </source>
</evidence>
<dbReference type="Proteomes" id="UP001221142">
    <property type="component" value="Unassembled WGS sequence"/>
</dbReference>
<feature type="transmembrane region" description="Helical" evidence="10">
    <location>
        <begin position="448"/>
        <end position="469"/>
    </location>
</feature>
<dbReference type="PANTHER" id="PTHR48022:SF81">
    <property type="entry name" value="MAJOR FACILITATOR SUPERFAMILY (MFS) PROFILE DOMAIN-CONTAINING PROTEIN"/>
    <property type="match status" value="1"/>
</dbReference>
<dbReference type="GO" id="GO:0005351">
    <property type="term" value="F:carbohydrate:proton symporter activity"/>
    <property type="evidence" value="ECO:0007669"/>
    <property type="project" value="TreeGrafter"/>
</dbReference>
<evidence type="ECO:0000256" key="2">
    <source>
        <dbReference type="ARBA" id="ARBA00010992"/>
    </source>
</evidence>
<dbReference type="PROSITE" id="PS00216">
    <property type="entry name" value="SUGAR_TRANSPORT_1"/>
    <property type="match status" value="1"/>
</dbReference>
<evidence type="ECO:0000256" key="10">
    <source>
        <dbReference type="SAM" id="Phobius"/>
    </source>
</evidence>
<feature type="transmembrane region" description="Helical" evidence="10">
    <location>
        <begin position="321"/>
        <end position="343"/>
    </location>
</feature>
<proteinExistence type="inferred from homology"/>
<evidence type="ECO:0000256" key="1">
    <source>
        <dbReference type="ARBA" id="ARBA00004141"/>
    </source>
</evidence>
<dbReference type="SUPFAM" id="SSF103473">
    <property type="entry name" value="MFS general substrate transporter"/>
    <property type="match status" value="1"/>
</dbReference>
<accession>A0AAD7FYA0</accession>
<dbReference type="PRINTS" id="PR00171">
    <property type="entry name" value="SUGRTRNSPORT"/>
</dbReference>
<feature type="transmembrane region" description="Helical" evidence="10">
    <location>
        <begin position="63"/>
        <end position="85"/>
    </location>
</feature>
<feature type="compositionally biased region" description="Basic and acidic residues" evidence="9">
    <location>
        <begin position="514"/>
        <end position="532"/>
    </location>
</feature>
<dbReference type="InterPro" id="IPR036259">
    <property type="entry name" value="MFS_trans_sf"/>
</dbReference>
<dbReference type="InterPro" id="IPR005829">
    <property type="entry name" value="Sugar_transporter_CS"/>
</dbReference>
<comment type="caution">
    <text evidence="12">The sequence shown here is derived from an EMBL/GenBank/DDBJ whole genome shotgun (WGS) entry which is preliminary data.</text>
</comment>
<reference evidence="12" key="1">
    <citation type="submission" date="2023-03" db="EMBL/GenBank/DDBJ databases">
        <title>Massive genome expansion in bonnet fungi (Mycena s.s.) driven by repeated elements and novel gene families across ecological guilds.</title>
        <authorList>
            <consortium name="Lawrence Berkeley National Laboratory"/>
            <person name="Harder C.B."/>
            <person name="Miyauchi S."/>
            <person name="Viragh M."/>
            <person name="Kuo A."/>
            <person name="Thoen E."/>
            <person name="Andreopoulos B."/>
            <person name="Lu D."/>
            <person name="Skrede I."/>
            <person name="Drula E."/>
            <person name="Henrissat B."/>
            <person name="Morin E."/>
            <person name="Kohler A."/>
            <person name="Barry K."/>
            <person name="LaButti K."/>
            <person name="Morin E."/>
            <person name="Salamov A."/>
            <person name="Lipzen A."/>
            <person name="Mereny Z."/>
            <person name="Hegedus B."/>
            <person name="Baldrian P."/>
            <person name="Stursova M."/>
            <person name="Weitz H."/>
            <person name="Taylor A."/>
            <person name="Grigoriev I.V."/>
            <person name="Nagy L.G."/>
            <person name="Martin F."/>
            <person name="Kauserud H."/>
        </authorList>
    </citation>
    <scope>NUCLEOTIDE SEQUENCE</scope>
    <source>
        <strain evidence="12">9284</strain>
    </source>
</reference>
<organism evidence="12 13">
    <name type="scientific">Roridomyces roridus</name>
    <dbReference type="NCBI Taxonomy" id="1738132"/>
    <lineage>
        <taxon>Eukaryota</taxon>
        <taxon>Fungi</taxon>
        <taxon>Dikarya</taxon>
        <taxon>Basidiomycota</taxon>
        <taxon>Agaricomycotina</taxon>
        <taxon>Agaricomycetes</taxon>
        <taxon>Agaricomycetidae</taxon>
        <taxon>Agaricales</taxon>
        <taxon>Marasmiineae</taxon>
        <taxon>Mycenaceae</taxon>
        <taxon>Roridomyces</taxon>
    </lineage>
</organism>
<gene>
    <name evidence="12" type="ORF">FB45DRAFT_9918</name>
</gene>
<evidence type="ECO:0000256" key="9">
    <source>
        <dbReference type="SAM" id="MobiDB-lite"/>
    </source>
</evidence>
<feature type="domain" description="Major facilitator superfamily (MFS) profile" evidence="11">
    <location>
        <begin position="19"/>
        <end position="473"/>
    </location>
</feature>
<evidence type="ECO:0000259" key="11">
    <source>
        <dbReference type="PROSITE" id="PS50850"/>
    </source>
</evidence>
<feature type="transmembrane region" description="Helical" evidence="10">
    <location>
        <begin position="350"/>
        <end position="369"/>
    </location>
</feature>
<name>A0AAD7FYA0_9AGAR</name>
<dbReference type="PROSITE" id="PS50850">
    <property type="entry name" value="MFS"/>
    <property type="match status" value="1"/>
</dbReference>
<comment type="catalytic activity">
    <reaction evidence="7">
        <text>myo-inositol(out) + H(+)(out) = myo-inositol(in) + H(+)(in)</text>
        <dbReference type="Rhea" id="RHEA:60364"/>
        <dbReference type="ChEBI" id="CHEBI:15378"/>
        <dbReference type="ChEBI" id="CHEBI:17268"/>
    </reaction>
</comment>
<dbReference type="EMBL" id="JARKIF010000001">
    <property type="protein sequence ID" value="KAJ7650111.1"/>
    <property type="molecule type" value="Genomic_DNA"/>
</dbReference>
<dbReference type="PANTHER" id="PTHR48022">
    <property type="entry name" value="PLASTIDIC GLUCOSE TRANSPORTER 4"/>
    <property type="match status" value="1"/>
</dbReference>
<feature type="transmembrane region" description="Helical" evidence="10">
    <location>
        <begin position="16"/>
        <end position="43"/>
    </location>
</feature>
<evidence type="ECO:0000256" key="4">
    <source>
        <dbReference type="ARBA" id="ARBA00022692"/>
    </source>
</evidence>
<dbReference type="InterPro" id="IPR005828">
    <property type="entry name" value="MFS_sugar_transport-like"/>
</dbReference>
<protein>
    <submittedName>
        <fullName evidence="12">General substrate transporter</fullName>
    </submittedName>
</protein>
<dbReference type="GO" id="GO:0016020">
    <property type="term" value="C:membrane"/>
    <property type="evidence" value="ECO:0007669"/>
    <property type="project" value="UniProtKB-SubCell"/>
</dbReference>
<evidence type="ECO:0000256" key="7">
    <source>
        <dbReference type="ARBA" id="ARBA00049119"/>
    </source>
</evidence>
<feature type="transmembrane region" description="Helical" evidence="10">
    <location>
        <begin position="126"/>
        <end position="147"/>
    </location>
</feature>
<evidence type="ECO:0000256" key="8">
    <source>
        <dbReference type="RuleBase" id="RU003346"/>
    </source>
</evidence>
<keyword evidence="6 10" id="KW-0472">Membrane</keyword>
<sequence length="539" mass="58354">MTLKTQLDEIAHYRNAYFLAASAAMGSIFYGYDIGIIGGVIALPAFKSYFRINEMSKGAQASFSGNIVAILQGGAFFGALGVAWFSSRFGRKPCMIAAGLIYLVGSVIQAVVGLGTSEKHALSLLYFARFFAGLGVGMVSTIVPSYLSESTPRAIRGRCTGMIQLANNVGIMISFWVNYSCAAHISPTSQHQWRIPFAVQVVPGVLFLLLIPFQPESPRFLVERGQYERAAQSLARVARTSPDDKAVLATIEEIKANFANRTDLSVVEQVKEILGSRTIALRWAIPSIVMLFQQLTGTNAINYFSPQIFASLGISGTTSGLLATGVYGVVKVISVALVLALAVESMGRKLCLIIGGLGQGAMMLWLGGYTGIHPSSSIVPASYVSIVAVYLYAVFYCVGWGPVPWVVAGEVAPNHLRASAISGAVAVQWLWSFIISKVTPIMLNNIKYGTFLFFGFCCLIMVVWTWFCLPETTGYALEDIGLLFEKDVILRSVQDAPGGRLFLGQRRAVPIEELREARDGPSTESPTDEKMPIESNDPI</sequence>
<dbReference type="AlphaFoldDB" id="A0AAD7FYA0"/>
<dbReference type="PROSITE" id="PS00217">
    <property type="entry name" value="SUGAR_TRANSPORT_2"/>
    <property type="match status" value="1"/>
</dbReference>
<dbReference type="InterPro" id="IPR020846">
    <property type="entry name" value="MFS_dom"/>
</dbReference>
<dbReference type="InterPro" id="IPR003663">
    <property type="entry name" value="Sugar/inositol_transpt"/>
</dbReference>
<evidence type="ECO:0000256" key="3">
    <source>
        <dbReference type="ARBA" id="ARBA00022448"/>
    </source>
</evidence>
<dbReference type="FunFam" id="1.20.1250.20:FF:000134">
    <property type="entry name" value="MFS sugar transporter protein"/>
    <property type="match status" value="1"/>
</dbReference>
<feature type="transmembrane region" description="Helical" evidence="10">
    <location>
        <begin position="94"/>
        <end position="114"/>
    </location>
</feature>
<evidence type="ECO:0000256" key="5">
    <source>
        <dbReference type="ARBA" id="ARBA00022989"/>
    </source>
</evidence>
<keyword evidence="3 8" id="KW-0813">Transport</keyword>
<evidence type="ECO:0000313" key="13">
    <source>
        <dbReference type="Proteomes" id="UP001221142"/>
    </source>
</evidence>
<keyword evidence="13" id="KW-1185">Reference proteome</keyword>
<dbReference type="InterPro" id="IPR050360">
    <property type="entry name" value="MFS_Sugar_Transporters"/>
</dbReference>
<dbReference type="Gene3D" id="1.20.1250.20">
    <property type="entry name" value="MFS general substrate transporter like domains"/>
    <property type="match status" value="1"/>
</dbReference>
<feature type="transmembrane region" description="Helical" evidence="10">
    <location>
        <begin position="381"/>
        <end position="403"/>
    </location>
</feature>
<keyword evidence="4 10" id="KW-0812">Transmembrane</keyword>
<dbReference type="Pfam" id="PF00083">
    <property type="entry name" value="Sugar_tr"/>
    <property type="match status" value="1"/>
</dbReference>
<comment type="similarity">
    <text evidence="2 8">Belongs to the major facilitator superfamily. Sugar transporter (TC 2.A.1.1) family.</text>
</comment>
<dbReference type="NCBIfam" id="TIGR00879">
    <property type="entry name" value="SP"/>
    <property type="match status" value="1"/>
</dbReference>
<feature type="transmembrane region" description="Helical" evidence="10">
    <location>
        <begin position="279"/>
        <end position="301"/>
    </location>
</feature>
<feature type="transmembrane region" description="Helical" evidence="10">
    <location>
        <begin position="415"/>
        <end position="436"/>
    </location>
</feature>
<feature type="region of interest" description="Disordered" evidence="9">
    <location>
        <begin position="514"/>
        <end position="539"/>
    </location>
</feature>